<dbReference type="Proteomes" id="UP000636811">
    <property type="component" value="Unassembled WGS sequence"/>
</dbReference>
<sequence>MNVIRNIFARLYAGIFLPAIQGVFFEDRDDAGSYGGILNGYSQTVAIHEQPITNNRRKKTRACGFLSSLQLSLKQRESKIR</sequence>
<gene>
    <name evidence="1" type="ORF">IV433_02920</name>
</gene>
<evidence type="ECO:0000313" key="1">
    <source>
        <dbReference type="EMBL" id="MBF7978356.1"/>
    </source>
</evidence>
<accession>A0ABS0DZU3</accession>
<keyword evidence="2" id="KW-1185">Reference proteome</keyword>
<dbReference type="RefSeq" id="WP_195812513.1">
    <property type="nucleotide sequence ID" value="NZ_JADOBI010000001.1"/>
</dbReference>
<protein>
    <submittedName>
        <fullName evidence="1">Uncharacterized protein</fullName>
    </submittedName>
</protein>
<proteinExistence type="predicted"/>
<organism evidence="1 2">
    <name type="scientific">Rahnella laticis</name>
    <dbReference type="NCBI Taxonomy" id="2787622"/>
    <lineage>
        <taxon>Bacteria</taxon>
        <taxon>Pseudomonadati</taxon>
        <taxon>Pseudomonadota</taxon>
        <taxon>Gammaproteobacteria</taxon>
        <taxon>Enterobacterales</taxon>
        <taxon>Yersiniaceae</taxon>
        <taxon>Rahnella</taxon>
    </lineage>
</organism>
<dbReference type="EMBL" id="JADOBI010000001">
    <property type="protein sequence ID" value="MBF7978356.1"/>
    <property type="molecule type" value="Genomic_DNA"/>
</dbReference>
<reference evidence="1 2" key="1">
    <citation type="submission" date="2020-11" db="EMBL/GenBank/DDBJ databases">
        <title>Taxonomic investigation of Rahnella strains.</title>
        <authorList>
            <person name="Lee S.D."/>
        </authorList>
    </citation>
    <scope>NUCLEOTIDE SEQUENCE [LARGE SCALE GENOMIC DNA]</scope>
    <source>
        <strain evidence="1 2">SAP-17</strain>
    </source>
</reference>
<comment type="caution">
    <text evidence="1">The sequence shown here is derived from an EMBL/GenBank/DDBJ whole genome shotgun (WGS) entry which is preliminary data.</text>
</comment>
<name>A0ABS0DZU3_9GAMM</name>
<evidence type="ECO:0000313" key="2">
    <source>
        <dbReference type="Proteomes" id="UP000636811"/>
    </source>
</evidence>